<evidence type="ECO:0008006" key="5">
    <source>
        <dbReference type="Google" id="ProtNLM"/>
    </source>
</evidence>
<dbReference type="Pfam" id="PF07963">
    <property type="entry name" value="N_methyl"/>
    <property type="match status" value="1"/>
</dbReference>
<dbReference type="PANTHER" id="PTHR30093:SF47">
    <property type="entry name" value="TYPE IV PILUS NON-CORE MINOR PILIN PILE"/>
    <property type="match status" value="1"/>
</dbReference>
<dbReference type="Proteomes" id="UP000430404">
    <property type="component" value="Unassembled WGS sequence"/>
</dbReference>
<evidence type="ECO:0000256" key="2">
    <source>
        <dbReference type="SAM" id="Phobius"/>
    </source>
</evidence>
<accession>A0A653K853</accession>
<evidence type="ECO:0000313" key="4">
    <source>
        <dbReference type="Proteomes" id="UP000430404"/>
    </source>
</evidence>
<dbReference type="InterPro" id="IPR031982">
    <property type="entry name" value="PilE-like"/>
</dbReference>
<name>A0A653K853_9GAMM</name>
<organism evidence="3 4">
    <name type="scientific">Acinetobacter proteolyticus</name>
    <dbReference type="NCBI Taxonomy" id="1776741"/>
    <lineage>
        <taxon>Bacteria</taxon>
        <taxon>Pseudomonadati</taxon>
        <taxon>Pseudomonadota</taxon>
        <taxon>Gammaproteobacteria</taxon>
        <taxon>Moraxellales</taxon>
        <taxon>Moraxellaceae</taxon>
        <taxon>Acinetobacter</taxon>
    </lineage>
</organism>
<protein>
    <recommendedName>
        <fullName evidence="5">Pilus assembly protein PilE</fullName>
    </recommendedName>
</protein>
<evidence type="ECO:0000313" key="3">
    <source>
        <dbReference type="EMBL" id="VXA56642.1"/>
    </source>
</evidence>
<dbReference type="InterPro" id="IPR012902">
    <property type="entry name" value="N_methyl_site"/>
</dbReference>
<dbReference type="SUPFAM" id="SSF54523">
    <property type="entry name" value="Pili subunits"/>
    <property type="match status" value="1"/>
</dbReference>
<dbReference type="AlphaFoldDB" id="A0A653K853"/>
<dbReference type="RefSeq" id="WP_159723979.1">
    <property type="nucleotide sequence ID" value="NZ_LR732744.1"/>
</dbReference>
<dbReference type="PANTHER" id="PTHR30093">
    <property type="entry name" value="GENERAL SECRETION PATHWAY PROTEIN G"/>
    <property type="match status" value="1"/>
</dbReference>
<dbReference type="EMBL" id="CABWKZ010000023">
    <property type="protein sequence ID" value="VXA56642.1"/>
    <property type="molecule type" value="Genomic_DNA"/>
</dbReference>
<dbReference type="InterPro" id="IPR045584">
    <property type="entry name" value="Pilin-like"/>
</dbReference>
<dbReference type="GO" id="GO:0043683">
    <property type="term" value="P:type IV pilus assembly"/>
    <property type="evidence" value="ECO:0007669"/>
    <property type="project" value="InterPro"/>
</dbReference>
<evidence type="ECO:0000256" key="1">
    <source>
        <dbReference type="ARBA" id="ARBA00022481"/>
    </source>
</evidence>
<dbReference type="PRINTS" id="PR00813">
    <property type="entry name" value="BCTERIALGSPG"/>
</dbReference>
<keyword evidence="2" id="KW-0472">Membrane</keyword>
<keyword evidence="1" id="KW-0488">Methylation</keyword>
<dbReference type="GO" id="GO:0015628">
    <property type="term" value="P:protein secretion by the type II secretion system"/>
    <property type="evidence" value="ECO:0007669"/>
    <property type="project" value="InterPro"/>
</dbReference>
<dbReference type="InterPro" id="IPR000983">
    <property type="entry name" value="Bac_GSPG_pilin"/>
</dbReference>
<keyword evidence="2" id="KW-0812">Transmembrane</keyword>
<reference evidence="3 4" key="1">
    <citation type="submission" date="2019-10" db="EMBL/GenBank/DDBJ databases">
        <authorList>
            <person name="Karimi E."/>
        </authorList>
    </citation>
    <scope>NUCLEOTIDE SEQUENCE [LARGE SCALE GENOMIC DNA]</scope>
    <source>
        <strain evidence="3">Acinetobacter sp. 8BE</strain>
    </source>
</reference>
<dbReference type="Gene3D" id="3.30.700.10">
    <property type="entry name" value="Glycoprotein, Type 4 Pilin"/>
    <property type="match status" value="1"/>
</dbReference>
<dbReference type="GO" id="GO:0015627">
    <property type="term" value="C:type II protein secretion system complex"/>
    <property type="evidence" value="ECO:0007669"/>
    <property type="project" value="InterPro"/>
</dbReference>
<feature type="transmembrane region" description="Helical" evidence="2">
    <location>
        <begin position="6"/>
        <end position="27"/>
    </location>
</feature>
<dbReference type="Pfam" id="PF16732">
    <property type="entry name" value="ComP_DUS"/>
    <property type="match status" value="1"/>
</dbReference>
<keyword evidence="2" id="KW-1133">Transmembrane helix</keyword>
<gene>
    <name evidence="3" type="ORF">ACI8B_30111</name>
</gene>
<sequence>MKYRYGFTLIELMIVVAIIAILAAIAYPSYQNYTKRTNRANVQSYMIEMANQLAKYKVVNGSYRNVTIVNIGGANYPKTGEQLYSITVRDSNGRLLTAANANVGTWELRAVPMGRMEEDGDICLNSEGQKFWEHRASGCGLTPTSNWDGR</sequence>
<proteinExistence type="predicted"/>
<dbReference type="NCBIfam" id="TIGR02532">
    <property type="entry name" value="IV_pilin_GFxxxE"/>
    <property type="match status" value="1"/>
</dbReference>